<feature type="compositionally biased region" description="Polar residues" evidence="3">
    <location>
        <begin position="1"/>
        <end position="17"/>
    </location>
</feature>
<evidence type="ECO:0000259" key="4">
    <source>
        <dbReference type="Pfam" id="PF08626"/>
    </source>
</evidence>
<name>A0A9W8A8I7_9FUNG</name>
<feature type="domain" description="Trs120/TRAPPC9 N-terminal" evidence="4">
    <location>
        <begin position="68"/>
        <end position="432"/>
    </location>
</feature>
<organism evidence="7 8">
    <name type="scientific">Mycoemilia scoparia</name>
    <dbReference type="NCBI Taxonomy" id="417184"/>
    <lineage>
        <taxon>Eukaryota</taxon>
        <taxon>Fungi</taxon>
        <taxon>Fungi incertae sedis</taxon>
        <taxon>Zoopagomycota</taxon>
        <taxon>Kickxellomycotina</taxon>
        <taxon>Kickxellomycetes</taxon>
        <taxon>Kickxellales</taxon>
        <taxon>Kickxellaceae</taxon>
        <taxon>Mycoemilia</taxon>
    </lineage>
</organism>
<evidence type="ECO:0000256" key="1">
    <source>
        <dbReference type="ARBA" id="ARBA00004555"/>
    </source>
</evidence>
<feature type="region of interest" description="Disordered" evidence="3">
    <location>
        <begin position="1"/>
        <end position="63"/>
    </location>
</feature>
<dbReference type="InterPro" id="IPR058565">
    <property type="entry name" value="Ig_TRAPPC9_Trs120_1st"/>
</dbReference>
<reference evidence="7" key="1">
    <citation type="submission" date="2022-07" db="EMBL/GenBank/DDBJ databases">
        <title>Phylogenomic reconstructions and comparative analyses of Kickxellomycotina fungi.</title>
        <authorList>
            <person name="Reynolds N.K."/>
            <person name="Stajich J.E."/>
            <person name="Barry K."/>
            <person name="Grigoriev I.V."/>
            <person name="Crous P."/>
            <person name="Smith M.E."/>
        </authorList>
    </citation>
    <scope>NUCLEOTIDE SEQUENCE</scope>
    <source>
        <strain evidence="7">NBRC 100468</strain>
    </source>
</reference>
<keyword evidence="2" id="KW-0333">Golgi apparatus</keyword>
<dbReference type="InterPro" id="IPR013935">
    <property type="entry name" value="Trs120_TRAPPC9"/>
</dbReference>
<keyword evidence="8" id="KW-1185">Reference proteome</keyword>
<feature type="region of interest" description="Disordered" evidence="3">
    <location>
        <begin position="459"/>
        <end position="500"/>
    </location>
</feature>
<dbReference type="Proteomes" id="UP001150538">
    <property type="component" value="Unassembled WGS sequence"/>
</dbReference>
<evidence type="ECO:0000259" key="6">
    <source>
        <dbReference type="Pfam" id="PF26254"/>
    </source>
</evidence>
<dbReference type="OrthoDB" id="27962at2759"/>
<dbReference type="EMBL" id="JANBPU010000003">
    <property type="protein sequence ID" value="KAJ1921758.1"/>
    <property type="molecule type" value="Genomic_DNA"/>
</dbReference>
<dbReference type="PANTHER" id="PTHR21512:SF5">
    <property type="entry name" value="TRAFFICKING PROTEIN PARTICLE COMPLEX SUBUNIT 9"/>
    <property type="match status" value="1"/>
</dbReference>
<dbReference type="InterPro" id="IPR058563">
    <property type="entry name" value="Trs120_TRAPPC9_N"/>
</dbReference>
<comment type="caution">
    <text evidence="7">The sequence shown here is derived from an EMBL/GenBank/DDBJ whole genome shotgun (WGS) entry which is preliminary data.</text>
</comment>
<evidence type="ECO:0000256" key="2">
    <source>
        <dbReference type="ARBA" id="ARBA00023034"/>
    </source>
</evidence>
<dbReference type="Pfam" id="PF08626">
    <property type="entry name" value="TRAPPC9-Trs120"/>
    <property type="match status" value="1"/>
</dbReference>
<sequence>MSPPNGVTTTSRNQIRNQCEHHDSTGCEGIKQSGRRDNDNAEMKSPIQTQPTTDDKTRHSEKTQLQITLTNPAEIRILVVPFGSISPQKFTQCIEAISKYSIIPTPRIIEYLDSEVSEHYSSIIEKSGCIRLRYTTTFNEDHSHLEPLQAFRRVYGIVSLVDSIDFKEFDFLYDKHSKQIEKYKSAVFSQLFAIDVNDLDLTTSKSANTDSLVVCDLSNLKSHVTKFAAKVVNNINHTIDSIDMQINDISGAGDRNVKRNMSNGGALNKEHDTSIIPKFSQQIHRAQSITSDLRSKSIPLADERNKASNSFGVNTAVKLKRQTSIPIPDDHSGDWSEGSDITFGRKACEMEKHFRADISVSQIPSPTNSLASGKSTRIRKLQADLLLMSGRLVEAVTAYSTCTKDCKLAKDVLCYTVALEAYSTTLLCLSYQIPARDFLKGLLISPPITTFREHSRIKSSMDLGSRSEVSSTPKTAQTDSVVGHKSDNQERGGATQHKPSAEAFTSMADFEFVGFSASNTFEVLCRISTHFAEVPLMYEEMTSFVPLLHSEACIRESLFLLSLHKYGPRGAYDVLKTLLGERSFGDNATNMKAAMELANTKNDMNAQQHKVPLPFDIAQWAQRAWTHSLQALPYFDQLSIFSHINVVFSELGMRRKQMVFIYQLVTRAAEALEANDTKESTDSADIAPLSLFSTADDAFVNFAYIIQISLILKRITIKTDSRSNGRSRQDGYRDSFLVLLRSRIRKFVARIENICFPDNKLLFGDNSDHDMLKGFSEVQLRHPSLQYSILLKCISLCESFGDYDYASGITLSLLDRLQALIDAQSQFGTDSYFKSAQSRVLTTLTQLFKRHHTQTTQHIESTVEKDSLAGMSLSPTSHHLNGTFQAVAFREEPQVDGSVYHPKLVNIEFKDGVALSVLSSLHEKSHSKAPLFIYNPSDKGKAKQHRTLIANEIAYITLYVFNPFSFNIVVSGIKLVLSSSTQISSKNQDDSRSTICYPCILSSDITINPKSLIHIQTKFIPEHHGTLSIKAIECLLFKHLNVTCPLSSKYSCKLATKETPKRRSRSLIDRDPASSTSSLDLLDSFIISPPLPKLVPPSSTGIKMVPVYEGQEREFMVKLSNTTNIAPAVVGVEVVPLSGISSTLNARYRPNKFIEFIRVMDSPASKDPKNPGLKLQFSAFGLPDCSGAKVTIKYTSKEYLDSIDQKGHENTMSLYIQEITVIIHLDVIELITPSFDSWSTFNQEGITASYSRCIWFSPLSKSIAKSGLISCSPTIDELLAMCDNSWSVLASNMCVGYFSVYTTTDLNIKLKITAHCSFISGLSDKEREKEDASDGLITSEVFLVPGKTLQRFLFIFPRIHIPDSYMSRPIPGPEQIYELDEGENRWLGPWNFYEPVNTLDINSPVPVSTDNKHQPQLLMSCNYQGKDSRPFNERFLYWYQCEIWKMVRLQWYALEDTDSGQQRMSGYINPCPYFKLDDTMMTIGLKSTIEISANILSTNNKKGSKISEHISPEETLTTPLSAPKLSYSFLSLIIKTSHDISRTIWISIRQAGQNNYKETLDKIACAPDLEASFSEDLFVESVYPPPGNLMQTATTIENITDEKQQNSELDPFRINVESNDEHEPSFGFSDVAPQSVYDSKLPVDLKDDRKGDETHGITNTQSKKLEVIFRAQETMGKCGISDYSKDLLGQEISGSRIAKLDNPIGFSSSKEDDLIWEPLADYPIRLSKEGKSHTLQIPVYFIRSGKYFLVYDISTEMNELHQTRHTGNICIQVD</sequence>
<evidence type="ECO:0000259" key="5">
    <source>
        <dbReference type="Pfam" id="PF26251"/>
    </source>
</evidence>
<dbReference type="PANTHER" id="PTHR21512">
    <property type="entry name" value="TRAFFICKING PROTEIN PARTICLE COMPLEX SUBUNIT 9"/>
    <property type="match status" value="1"/>
</dbReference>
<accession>A0A9W8A8I7</accession>
<evidence type="ECO:0000313" key="7">
    <source>
        <dbReference type="EMBL" id="KAJ1921758.1"/>
    </source>
</evidence>
<proteinExistence type="predicted"/>
<dbReference type="Pfam" id="PF26254">
    <property type="entry name" value="Ig_TRAPPC9-Trs120_1st"/>
    <property type="match status" value="1"/>
</dbReference>
<feature type="domain" description="Trs120/TRAPPC9 TPR region" evidence="5">
    <location>
        <begin position="546"/>
        <end position="826"/>
    </location>
</feature>
<dbReference type="GO" id="GO:0005802">
    <property type="term" value="C:trans-Golgi network"/>
    <property type="evidence" value="ECO:0007669"/>
    <property type="project" value="TreeGrafter"/>
</dbReference>
<comment type="subcellular location">
    <subcellularLocation>
        <location evidence="1">Golgi apparatus</location>
    </subcellularLocation>
</comment>
<dbReference type="Pfam" id="PF26251">
    <property type="entry name" value="TPR_TRAPPC9-Trs120"/>
    <property type="match status" value="1"/>
</dbReference>
<feature type="compositionally biased region" description="Polar residues" evidence="3">
    <location>
        <begin position="467"/>
        <end position="480"/>
    </location>
</feature>
<feature type="compositionally biased region" description="Basic and acidic residues" evidence="3">
    <location>
        <begin position="53"/>
        <end position="62"/>
    </location>
</feature>
<evidence type="ECO:0000313" key="8">
    <source>
        <dbReference type="Proteomes" id="UP001150538"/>
    </source>
</evidence>
<feature type="domain" description="Trs120/TRAPPC9 first Ig-like" evidence="6">
    <location>
        <begin position="922"/>
        <end position="980"/>
    </location>
</feature>
<gene>
    <name evidence="7" type="ORF">H4219_000491</name>
</gene>
<evidence type="ECO:0000256" key="3">
    <source>
        <dbReference type="SAM" id="MobiDB-lite"/>
    </source>
</evidence>
<dbReference type="InterPro" id="IPR058564">
    <property type="entry name" value="TPR_TRAPPC9_Trs120"/>
</dbReference>
<protein>
    <submittedName>
        <fullName evidence="7">Uncharacterized protein</fullName>
    </submittedName>
</protein>